<dbReference type="GO" id="GO:0005524">
    <property type="term" value="F:ATP binding"/>
    <property type="evidence" value="ECO:0007669"/>
    <property type="project" value="UniProtKB-UniRule"/>
</dbReference>
<dbReference type="InterPro" id="IPR005148">
    <property type="entry name" value="Arg-tRNA-synth_N"/>
</dbReference>
<comment type="caution">
    <text evidence="12">The sequence shown here is derived from an EMBL/GenBank/DDBJ whole genome shotgun (WGS) entry which is preliminary data.</text>
</comment>
<dbReference type="InterPro" id="IPR001278">
    <property type="entry name" value="Arg-tRNA-ligase"/>
</dbReference>
<evidence type="ECO:0000256" key="8">
    <source>
        <dbReference type="HAMAP-Rule" id="MF_00123"/>
    </source>
</evidence>
<dbReference type="EC" id="6.1.1.19" evidence="8"/>
<dbReference type="SMART" id="SM01016">
    <property type="entry name" value="Arg_tRNA_synt_N"/>
    <property type="match status" value="1"/>
</dbReference>
<dbReference type="PANTHER" id="PTHR11956">
    <property type="entry name" value="ARGINYL-TRNA SYNTHETASE"/>
    <property type="match status" value="1"/>
</dbReference>
<keyword evidence="3 8" id="KW-0547">Nucleotide-binding</keyword>
<dbReference type="NCBIfam" id="TIGR00456">
    <property type="entry name" value="argS"/>
    <property type="match status" value="1"/>
</dbReference>
<evidence type="ECO:0000256" key="7">
    <source>
        <dbReference type="ARBA" id="ARBA00049339"/>
    </source>
</evidence>
<dbReference type="Gene3D" id="1.10.730.10">
    <property type="entry name" value="Isoleucyl-tRNA Synthetase, Domain 1"/>
    <property type="match status" value="1"/>
</dbReference>
<dbReference type="SUPFAM" id="SSF55190">
    <property type="entry name" value="Arginyl-tRNA synthetase (ArgRS), N-terminal 'additional' domain"/>
    <property type="match status" value="1"/>
</dbReference>
<dbReference type="Pfam" id="PF00750">
    <property type="entry name" value="tRNA-synt_1d"/>
    <property type="match status" value="1"/>
</dbReference>
<keyword evidence="5 8" id="KW-0648">Protein biosynthesis</keyword>
<organism evidence="12 13">
    <name type="scientific">Enhygromyxa salina</name>
    <dbReference type="NCBI Taxonomy" id="215803"/>
    <lineage>
        <taxon>Bacteria</taxon>
        <taxon>Pseudomonadati</taxon>
        <taxon>Myxococcota</taxon>
        <taxon>Polyangia</taxon>
        <taxon>Nannocystales</taxon>
        <taxon>Nannocystaceae</taxon>
        <taxon>Enhygromyxa</taxon>
    </lineage>
</organism>
<evidence type="ECO:0000256" key="1">
    <source>
        <dbReference type="ARBA" id="ARBA00005594"/>
    </source>
</evidence>
<dbReference type="InterPro" id="IPR035684">
    <property type="entry name" value="ArgRS_core"/>
</dbReference>
<evidence type="ECO:0000256" key="3">
    <source>
        <dbReference type="ARBA" id="ARBA00022741"/>
    </source>
</evidence>
<sequence length="606" mass="66411">MRPDALAQEVAKLLAPLIPEAAGLDVDAVAALLTPPPKPELGHFAFPCFRLAKALRSAPPKIAAELAAAIAALGDNPLIATATPAGPYLNLDLHAHEAARHLLAPWANGQRPAFPSSGPSSNQKVMIEYSQPNTHKGFHVGHMRNLCLGDCLVRLLRATGSEVVAANYLGDVGTHVAKCLWGLEALVSGDPPTQARGEWLGQVYSQAAIQLEDWDEAGKAGDEAAAAQYTAARERMSEILRGIEARDPAYHDLWMRTRQWSLDEFEQIYAWCGVEFDRVFYESEVDEPGLKLVDEFLAKGVFVESRGAVGIENPEIEHMPFFMLRKSDGTGLYATKDLALARMKFEEFGIDRSIYVVDARQSDHFKQVFLTLKKMGFDQAELCEHVGYEMVELPDGAMSSRKGNVILFRALREQLGASLEANYFHKFTDEWTREQIDTALHQVSLGAIKYGMLARDNNQKIVFDLAKWSDVQGGDGGATLQYVCARTASLLVKAQNRGMTLDGAVRSGERATQAGTLTEVAERGLMQALIALPGSIAQAAQSLRPSILCSQLYAVAKAYNRFQQECNVIHQDDPEVVQARLLLVQATREALSWGLSLVGIPAPDRM</sequence>
<dbReference type="Gene3D" id="3.40.50.620">
    <property type="entry name" value="HUPs"/>
    <property type="match status" value="1"/>
</dbReference>
<dbReference type="InterPro" id="IPR014729">
    <property type="entry name" value="Rossmann-like_a/b/a_fold"/>
</dbReference>
<keyword evidence="8" id="KW-0963">Cytoplasm</keyword>
<evidence type="ECO:0000259" key="10">
    <source>
        <dbReference type="SMART" id="SM00836"/>
    </source>
</evidence>
<dbReference type="Proteomes" id="UP000238823">
    <property type="component" value="Unassembled WGS sequence"/>
</dbReference>
<dbReference type="Pfam" id="PF03485">
    <property type="entry name" value="Arg_tRNA_synt_N"/>
    <property type="match status" value="1"/>
</dbReference>
<name>A0A2S9XKX4_9BACT</name>
<dbReference type="GO" id="GO:0004814">
    <property type="term" value="F:arginine-tRNA ligase activity"/>
    <property type="evidence" value="ECO:0007669"/>
    <property type="project" value="UniProtKB-UniRule"/>
</dbReference>
<feature type="short sequence motif" description="'HIGH' region" evidence="8">
    <location>
        <begin position="132"/>
        <end position="142"/>
    </location>
</feature>
<gene>
    <name evidence="8 12" type="primary">argS</name>
    <name evidence="12" type="ORF">ENSA7_79430</name>
</gene>
<proteinExistence type="inferred from homology"/>
<dbReference type="SUPFAM" id="SSF47323">
    <property type="entry name" value="Anticodon-binding domain of a subclass of class I aminoacyl-tRNA synthetases"/>
    <property type="match status" value="1"/>
</dbReference>
<comment type="catalytic activity">
    <reaction evidence="7 8">
        <text>tRNA(Arg) + L-arginine + ATP = L-arginyl-tRNA(Arg) + AMP + diphosphate</text>
        <dbReference type="Rhea" id="RHEA:20301"/>
        <dbReference type="Rhea" id="RHEA-COMP:9658"/>
        <dbReference type="Rhea" id="RHEA-COMP:9673"/>
        <dbReference type="ChEBI" id="CHEBI:30616"/>
        <dbReference type="ChEBI" id="CHEBI:32682"/>
        <dbReference type="ChEBI" id="CHEBI:33019"/>
        <dbReference type="ChEBI" id="CHEBI:78442"/>
        <dbReference type="ChEBI" id="CHEBI:78513"/>
        <dbReference type="ChEBI" id="CHEBI:456215"/>
        <dbReference type="EC" id="6.1.1.19"/>
    </reaction>
</comment>
<dbReference type="SUPFAM" id="SSF52374">
    <property type="entry name" value="Nucleotidylyl transferase"/>
    <property type="match status" value="1"/>
</dbReference>
<dbReference type="GO" id="GO:0006420">
    <property type="term" value="P:arginyl-tRNA aminoacylation"/>
    <property type="evidence" value="ECO:0007669"/>
    <property type="project" value="UniProtKB-UniRule"/>
</dbReference>
<keyword evidence="4 8" id="KW-0067">ATP-binding</keyword>
<dbReference type="Gene3D" id="3.30.1360.70">
    <property type="entry name" value="Arginyl tRNA synthetase N-terminal domain"/>
    <property type="match status" value="1"/>
</dbReference>
<comment type="subunit">
    <text evidence="8">Monomer.</text>
</comment>
<dbReference type="EMBL" id="PVNL01000147">
    <property type="protein sequence ID" value="PRP93515.1"/>
    <property type="molecule type" value="Genomic_DNA"/>
</dbReference>
<evidence type="ECO:0000256" key="9">
    <source>
        <dbReference type="RuleBase" id="RU363038"/>
    </source>
</evidence>
<dbReference type="InterPro" id="IPR008909">
    <property type="entry name" value="DALR_anticod-bd"/>
</dbReference>
<dbReference type="PRINTS" id="PR01038">
    <property type="entry name" value="TRNASYNTHARG"/>
</dbReference>
<dbReference type="AlphaFoldDB" id="A0A2S9XKX4"/>
<comment type="similarity">
    <text evidence="1 8 9">Belongs to the class-I aminoacyl-tRNA synthetase family.</text>
</comment>
<evidence type="ECO:0000313" key="13">
    <source>
        <dbReference type="Proteomes" id="UP000238823"/>
    </source>
</evidence>
<keyword evidence="6 8" id="KW-0030">Aminoacyl-tRNA synthetase</keyword>
<dbReference type="GO" id="GO:0005737">
    <property type="term" value="C:cytoplasm"/>
    <property type="evidence" value="ECO:0007669"/>
    <property type="project" value="UniProtKB-SubCell"/>
</dbReference>
<dbReference type="SMART" id="SM00836">
    <property type="entry name" value="DALR_1"/>
    <property type="match status" value="1"/>
</dbReference>
<dbReference type="InterPro" id="IPR009080">
    <property type="entry name" value="tRNAsynth_Ia_anticodon-bd"/>
</dbReference>
<evidence type="ECO:0000256" key="4">
    <source>
        <dbReference type="ARBA" id="ARBA00022840"/>
    </source>
</evidence>
<evidence type="ECO:0000256" key="5">
    <source>
        <dbReference type="ARBA" id="ARBA00022917"/>
    </source>
</evidence>
<comment type="subcellular location">
    <subcellularLocation>
        <location evidence="8">Cytoplasm</location>
    </subcellularLocation>
</comment>
<dbReference type="PANTHER" id="PTHR11956:SF5">
    <property type="entry name" value="ARGININE--TRNA LIGASE, CYTOPLASMIC"/>
    <property type="match status" value="1"/>
</dbReference>
<reference evidence="12 13" key="1">
    <citation type="submission" date="2018-03" db="EMBL/GenBank/DDBJ databases">
        <title>Draft Genome Sequences of the Obligatory Marine Myxobacteria Enhygromyxa salina SWB007.</title>
        <authorList>
            <person name="Poehlein A."/>
            <person name="Moghaddam J.A."/>
            <person name="Harms H."/>
            <person name="Alanjari M."/>
            <person name="Koenig G.M."/>
            <person name="Daniel R."/>
            <person name="Schaeberle T.F."/>
        </authorList>
    </citation>
    <scope>NUCLEOTIDE SEQUENCE [LARGE SCALE GENOMIC DNA]</scope>
    <source>
        <strain evidence="12 13">SWB007</strain>
    </source>
</reference>
<dbReference type="Pfam" id="PF05746">
    <property type="entry name" value="DALR_1"/>
    <property type="match status" value="1"/>
</dbReference>
<accession>A0A2S9XKX4</accession>
<dbReference type="HAMAP" id="MF_00123">
    <property type="entry name" value="Arg_tRNA_synth"/>
    <property type="match status" value="1"/>
</dbReference>
<keyword evidence="2 8" id="KW-0436">Ligase</keyword>
<dbReference type="InterPro" id="IPR036695">
    <property type="entry name" value="Arg-tRNA-synth_N_sf"/>
</dbReference>
<feature type="domain" description="DALR anticodon binding" evidence="10">
    <location>
        <begin position="480"/>
        <end position="606"/>
    </location>
</feature>
<protein>
    <recommendedName>
        <fullName evidence="8">Arginine--tRNA ligase</fullName>
        <ecNumber evidence="8">6.1.1.19</ecNumber>
    </recommendedName>
    <alternativeName>
        <fullName evidence="8">Arginyl-tRNA synthetase</fullName>
        <shortName evidence="8">ArgRS</shortName>
    </alternativeName>
</protein>
<evidence type="ECO:0000259" key="11">
    <source>
        <dbReference type="SMART" id="SM01016"/>
    </source>
</evidence>
<evidence type="ECO:0000256" key="2">
    <source>
        <dbReference type="ARBA" id="ARBA00022598"/>
    </source>
</evidence>
<evidence type="ECO:0000256" key="6">
    <source>
        <dbReference type="ARBA" id="ARBA00023146"/>
    </source>
</evidence>
<evidence type="ECO:0000313" key="12">
    <source>
        <dbReference type="EMBL" id="PRP93515.1"/>
    </source>
</evidence>
<dbReference type="RefSeq" id="WP_181234590.1">
    <property type="nucleotide sequence ID" value="NZ_PVNL01000147.1"/>
</dbReference>
<feature type="domain" description="Arginyl tRNA synthetase N-terminal" evidence="11">
    <location>
        <begin position="4"/>
        <end position="93"/>
    </location>
</feature>